<dbReference type="AlphaFoldDB" id="A0A090VKA5"/>
<comment type="caution">
    <text evidence="1">The sequence shown here is derived from an EMBL/GenBank/DDBJ whole genome shotgun (WGS) entry which is preliminary data.</text>
</comment>
<dbReference type="RefSeq" id="WP_193744023.1">
    <property type="nucleotide sequence ID" value="NZ_BBNQ01000050.1"/>
</dbReference>
<accession>A0A090VKA5</accession>
<evidence type="ECO:0000313" key="2">
    <source>
        <dbReference type="Proteomes" id="UP000029644"/>
    </source>
</evidence>
<sequence length="48" mass="5883">MIKERIEKFKSDFSQDSYIQELVFEEINSQEENFKNPDFLESINDFFI</sequence>
<reference evidence="1 2" key="1">
    <citation type="journal article" date="2014" name="Genome Announc.">
        <title>Draft Genome Sequences of Marine Flavobacterium Algibacter lectus Strains SS8 and NR4.</title>
        <authorList>
            <person name="Takatani N."/>
            <person name="Nakanishi M."/>
            <person name="Meirelles P."/>
            <person name="Mino S."/>
            <person name="Suda W."/>
            <person name="Oshima K."/>
            <person name="Hattori M."/>
            <person name="Ohkuma M."/>
            <person name="Hosokawa M."/>
            <person name="Miyashita K."/>
            <person name="Thompson F.L."/>
            <person name="Niwa A."/>
            <person name="Sawabe T."/>
            <person name="Sawabe T."/>
        </authorList>
    </citation>
    <scope>NUCLEOTIDE SEQUENCE [LARGE SCALE GENOMIC DNA]</scope>
    <source>
        <strain evidence="1 2">JCM 19300</strain>
    </source>
</reference>
<dbReference type="EMBL" id="BBNQ01000050">
    <property type="protein sequence ID" value="GAL65166.1"/>
    <property type="molecule type" value="Genomic_DNA"/>
</dbReference>
<proteinExistence type="predicted"/>
<organism evidence="1 2">
    <name type="scientific">Algibacter lectus</name>
    <dbReference type="NCBI Taxonomy" id="221126"/>
    <lineage>
        <taxon>Bacteria</taxon>
        <taxon>Pseudomonadati</taxon>
        <taxon>Bacteroidota</taxon>
        <taxon>Flavobacteriia</taxon>
        <taxon>Flavobacteriales</taxon>
        <taxon>Flavobacteriaceae</taxon>
        <taxon>Algibacter</taxon>
    </lineage>
</organism>
<protein>
    <submittedName>
        <fullName evidence="1">Uncharacterized protein</fullName>
    </submittedName>
</protein>
<evidence type="ECO:0000313" key="1">
    <source>
        <dbReference type="EMBL" id="GAL65166.1"/>
    </source>
</evidence>
<name>A0A090VKA5_9FLAO</name>
<dbReference type="Proteomes" id="UP000029644">
    <property type="component" value="Unassembled WGS sequence"/>
</dbReference>
<gene>
    <name evidence="1" type="ORF">JCM19300_846</name>
</gene>